<keyword evidence="1" id="KW-0732">Signal</keyword>
<dbReference type="InParanoid" id="B9SJD3"/>
<protein>
    <submittedName>
        <fullName evidence="2">Uncharacterized protein</fullName>
    </submittedName>
</protein>
<name>B9SJD3_RICCO</name>
<accession>B9SJD3</accession>
<feature type="signal peptide" evidence="1">
    <location>
        <begin position="1"/>
        <end position="17"/>
    </location>
</feature>
<evidence type="ECO:0000313" key="2">
    <source>
        <dbReference type="EMBL" id="EEF36296.1"/>
    </source>
</evidence>
<gene>
    <name evidence="2" type="ORF">RCOM_0525600</name>
</gene>
<feature type="chain" id="PRO_5002889445" evidence="1">
    <location>
        <begin position="18"/>
        <end position="53"/>
    </location>
</feature>
<reference evidence="3" key="1">
    <citation type="journal article" date="2010" name="Nat. Biotechnol.">
        <title>Draft genome sequence of the oilseed species Ricinus communis.</title>
        <authorList>
            <person name="Chan A.P."/>
            <person name="Crabtree J."/>
            <person name="Zhao Q."/>
            <person name="Lorenzi H."/>
            <person name="Orvis J."/>
            <person name="Puiu D."/>
            <person name="Melake-Berhan A."/>
            <person name="Jones K.M."/>
            <person name="Redman J."/>
            <person name="Chen G."/>
            <person name="Cahoon E.B."/>
            <person name="Gedil M."/>
            <person name="Stanke M."/>
            <person name="Haas B.J."/>
            <person name="Wortman J.R."/>
            <person name="Fraser-Liggett C.M."/>
            <person name="Ravel J."/>
            <person name="Rabinowicz P.D."/>
        </authorList>
    </citation>
    <scope>NUCLEOTIDE SEQUENCE [LARGE SCALE GENOMIC DNA]</scope>
    <source>
        <strain evidence="3">cv. Hale</strain>
    </source>
</reference>
<keyword evidence="3" id="KW-1185">Reference proteome</keyword>
<proteinExistence type="predicted"/>
<dbReference type="Proteomes" id="UP000008311">
    <property type="component" value="Unassembled WGS sequence"/>
</dbReference>
<dbReference type="EMBL" id="EQ973983">
    <property type="protein sequence ID" value="EEF36296.1"/>
    <property type="molecule type" value="Genomic_DNA"/>
</dbReference>
<dbReference type="AlphaFoldDB" id="B9SJD3"/>
<evidence type="ECO:0000256" key="1">
    <source>
        <dbReference type="SAM" id="SignalP"/>
    </source>
</evidence>
<evidence type="ECO:0000313" key="3">
    <source>
        <dbReference type="Proteomes" id="UP000008311"/>
    </source>
</evidence>
<sequence length="53" mass="5884">MNIIWLIQLKFNILVLGLDDFAKRRCYHIGCQASARRRNGTKRGGKVAAAAPA</sequence>
<organism evidence="2 3">
    <name type="scientific">Ricinus communis</name>
    <name type="common">Castor bean</name>
    <dbReference type="NCBI Taxonomy" id="3988"/>
    <lineage>
        <taxon>Eukaryota</taxon>
        <taxon>Viridiplantae</taxon>
        <taxon>Streptophyta</taxon>
        <taxon>Embryophyta</taxon>
        <taxon>Tracheophyta</taxon>
        <taxon>Spermatophyta</taxon>
        <taxon>Magnoliopsida</taxon>
        <taxon>eudicotyledons</taxon>
        <taxon>Gunneridae</taxon>
        <taxon>Pentapetalae</taxon>
        <taxon>rosids</taxon>
        <taxon>fabids</taxon>
        <taxon>Malpighiales</taxon>
        <taxon>Euphorbiaceae</taxon>
        <taxon>Acalyphoideae</taxon>
        <taxon>Acalypheae</taxon>
        <taxon>Ricinus</taxon>
    </lineage>
</organism>